<evidence type="ECO:0000259" key="6">
    <source>
        <dbReference type="Pfam" id="PF00324"/>
    </source>
</evidence>
<reference evidence="7" key="1">
    <citation type="submission" date="2023-03" db="EMBL/GenBank/DDBJ databases">
        <title>Edaphobacter sp.</title>
        <authorList>
            <person name="Huber K.J."/>
            <person name="Papendorf J."/>
            <person name="Pilke C."/>
            <person name="Bunk B."/>
            <person name="Sproeer C."/>
            <person name="Pester M."/>
        </authorList>
    </citation>
    <scope>NUCLEOTIDE SEQUENCE</scope>
    <source>
        <strain evidence="7">DSM 110680</strain>
    </source>
</reference>
<gene>
    <name evidence="7" type="ORF">P8935_08105</name>
</gene>
<evidence type="ECO:0000313" key="7">
    <source>
        <dbReference type="EMBL" id="XBH19268.1"/>
    </source>
</evidence>
<keyword evidence="4 5" id="KW-0472">Membrane</keyword>
<evidence type="ECO:0000256" key="1">
    <source>
        <dbReference type="ARBA" id="ARBA00004141"/>
    </source>
</evidence>
<dbReference type="PANTHER" id="PTHR42770:SF7">
    <property type="entry name" value="MEMBRANE PROTEIN"/>
    <property type="match status" value="1"/>
</dbReference>
<accession>A0AAU7DN96</accession>
<proteinExistence type="predicted"/>
<evidence type="ECO:0000256" key="2">
    <source>
        <dbReference type="ARBA" id="ARBA00022692"/>
    </source>
</evidence>
<sequence length="479" mass="51442">MGNQSNAEAKVYSEGSPKENYGLHAGVLGPLETLAQSVSAMAPSTSPSLTIPLVFAIAGNATWLVYLLATGATLIVGFCVSRFARLSASPGSLYTYTAETLPTIFGVAAGWGLLLAYLATAASVAGGALYYTNVLSQQFLHRTPPVLLTLVVICLAAGFVAYRDVKLSAELMLWIEICSVSLICIVLTVMPVHFGFHLDMDQFRLRGVSFSSLGPALVLSMFSFVGFESATTLGSEARNPLRTIPRAVIQCAILAGIFFMLCSYSEVLGFRGESGKLSDTTSPLHILADKAGVSPLGTGIDFGALISMVACVLACITAASRVLMRMARERLLPVLFEKTSERHTCGGHCVVHVRCFPSYSCNGDARSQRIRRVRPARLSIGLRLSDSVCARCTGVAVCATCTRSAFTLRRSSQCHRGSGSDSDRRLRSTLHRRHCPRAASLHLPALHRDWPRLVRTEAQADGSRLNALGLRIVVGLQNQ</sequence>
<organism evidence="7">
    <name type="scientific">Telmatobacter sp. DSM 110680</name>
    <dbReference type="NCBI Taxonomy" id="3036704"/>
    <lineage>
        <taxon>Bacteria</taxon>
        <taxon>Pseudomonadati</taxon>
        <taxon>Acidobacteriota</taxon>
        <taxon>Terriglobia</taxon>
        <taxon>Terriglobales</taxon>
        <taxon>Acidobacteriaceae</taxon>
        <taxon>Telmatobacter</taxon>
    </lineage>
</organism>
<feature type="transmembrane region" description="Helical" evidence="5">
    <location>
        <begin position="247"/>
        <end position="267"/>
    </location>
</feature>
<dbReference type="GO" id="GO:0055085">
    <property type="term" value="P:transmembrane transport"/>
    <property type="evidence" value="ECO:0007669"/>
    <property type="project" value="InterPro"/>
</dbReference>
<evidence type="ECO:0000256" key="3">
    <source>
        <dbReference type="ARBA" id="ARBA00022989"/>
    </source>
</evidence>
<feature type="domain" description="Amino acid permease/ SLC12A" evidence="6">
    <location>
        <begin position="56"/>
        <end position="343"/>
    </location>
</feature>
<feature type="transmembrane region" description="Helical" evidence="5">
    <location>
        <begin position="302"/>
        <end position="323"/>
    </location>
</feature>
<evidence type="ECO:0000256" key="5">
    <source>
        <dbReference type="SAM" id="Phobius"/>
    </source>
</evidence>
<dbReference type="RefSeq" id="WP_348264484.1">
    <property type="nucleotide sequence ID" value="NZ_CP121196.1"/>
</dbReference>
<dbReference type="PANTHER" id="PTHR42770">
    <property type="entry name" value="AMINO ACID TRANSPORTER-RELATED"/>
    <property type="match status" value="1"/>
</dbReference>
<dbReference type="Pfam" id="PF00324">
    <property type="entry name" value="AA_permease"/>
    <property type="match status" value="1"/>
</dbReference>
<keyword evidence="2 5" id="KW-0812">Transmembrane</keyword>
<dbReference type="InterPro" id="IPR004841">
    <property type="entry name" value="AA-permease/SLC12A_dom"/>
</dbReference>
<dbReference type="AlphaFoldDB" id="A0AAU7DN96"/>
<protein>
    <submittedName>
        <fullName evidence="7">APC family permease</fullName>
    </submittedName>
</protein>
<feature type="transmembrane region" description="Helical" evidence="5">
    <location>
        <begin position="104"/>
        <end position="131"/>
    </location>
</feature>
<feature type="transmembrane region" description="Helical" evidence="5">
    <location>
        <begin position="63"/>
        <end position="84"/>
    </location>
</feature>
<feature type="transmembrane region" description="Helical" evidence="5">
    <location>
        <begin position="174"/>
        <end position="196"/>
    </location>
</feature>
<comment type="subcellular location">
    <subcellularLocation>
        <location evidence="1">Membrane</location>
        <topology evidence="1">Multi-pass membrane protein</topology>
    </subcellularLocation>
</comment>
<dbReference type="EMBL" id="CP121196">
    <property type="protein sequence ID" value="XBH19268.1"/>
    <property type="molecule type" value="Genomic_DNA"/>
</dbReference>
<dbReference type="GO" id="GO:0016020">
    <property type="term" value="C:membrane"/>
    <property type="evidence" value="ECO:0007669"/>
    <property type="project" value="UniProtKB-SubCell"/>
</dbReference>
<evidence type="ECO:0000256" key="4">
    <source>
        <dbReference type="ARBA" id="ARBA00023136"/>
    </source>
</evidence>
<feature type="transmembrane region" description="Helical" evidence="5">
    <location>
        <begin position="143"/>
        <end position="162"/>
    </location>
</feature>
<dbReference type="InterPro" id="IPR050367">
    <property type="entry name" value="APC_superfamily"/>
</dbReference>
<dbReference type="Gene3D" id="1.20.1740.10">
    <property type="entry name" value="Amino acid/polyamine transporter I"/>
    <property type="match status" value="1"/>
</dbReference>
<name>A0AAU7DN96_9BACT</name>
<feature type="transmembrane region" description="Helical" evidence="5">
    <location>
        <begin position="208"/>
        <end position="227"/>
    </location>
</feature>
<keyword evidence="3 5" id="KW-1133">Transmembrane helix</keyword>